<dbReference type="RefSeq" id="WP_200612382.1">
    <property type="nucleotide sequence ID" value="NZ_JAEHHL010000010.1"/>
</dbReference>
<dbReference type="PROSITE" id="PS00690">
    <property type="entry name" value="DEAH_ATP_HELICASE"/>
    <property type="match status" value="1"/>
</dbReference>
<dbReference type="GO" id="GO:0003676">
    <property type="term" value="F:nucleic acid binding"/>
    <property type="evidence" value="ECO:0007669"/>
    <property type="project" value="InterPro"/>
</dbReference>
<dbReference type="AlphaFoldDB" id="A0A8J7M9Q0"/>
<dbReference type="PROSITE" id="PS51192">
    <property type="entry name" value="HELICASE_ATP_BIND_1"/>
    <property type="match status" value="1"/>
</dbReference>
<dbReference type="Gene3D" id="1.20.120.1080">
    <property type="match status" value="1"/>
</dbReference>
<dbReference type="Pfam" id="PF08482">
    <property type="entry name" value="HrpB_C"/>
    <property type="match status" value="1"/>
</dbReference>
<name>A0A8J7M9Q0_9RHOB</name>
<dbReference type="Pfam" id="PF00271">
    <property type="entry name" value="Helicase_C"/>
    <property type="match status" value="1"/>
</dbReference>
<keyword evidence="4" id="KW-0067">ATP-binding</keyword>
<evidence type="ECO:0000313" key="8">
    <source>
        <dbReference type="EMBL" id="MBK0400825.1"/>
    </source>
</evidence>
<gene>
    <name evidence="8" type="primary">hrpB</name>
    <name evidence="8" type="ORF">H0I76_16615</name>
</gene>
<dbReference type="Gene3D" id="3.40.50.300">
    <property type="entry name" value="P-loop containing nucleotide triphosphate hydrolases"/>
    <property type="match status" value="2"/>
</dbReference>
<dbReference type="SMART" id="SM00847">
    <property type="entry name" value="HA2"/>
    <property type="match status" value="1"/>
</dbReference>
<dbReference type="PANTHER" id="PTHR43519:SF1">
    <property type="entry name" value="ATP-DEPENDENT RNA HELICASE HRPB"/>
    <property type="match status" value="1"/>
</dbReference>
<accession>A0A8J7M9Q0</accession>
<dbReference type="InterPro" id="IPR013689">
    <property type="entry name" value="RNA_helicase_ATP-dep_HrpB_C"/>
</dbReference>
<evidence type="ECO:0000313" key="9">
    <source>
        <dbReference type="Proteomes" id="UP000655420"/>
    </source>
</evidence>
<evidence type="ECO:0000259" key="7">
    <source>
        <dbReference type="PROSITE" id="PS51194"/>
    </source>
</evidence>
<dbReference type="NCBIfam" id="TIGR01970">
    <property type="entry name" value="DEAH_box_HrpB"/>
    <property type="match status" value="1"/>
</dbReference>
<organism evidence="8 9">
    <name type="scientific">Thermohalobaculum xanthum</name>
    <dbReference type="NCBI Taxonomy" id="2753746"/>
    <lineage>
        <taxon>Bacteria</taxon>
        <taxon>Pseudomonadati</taxon>
        <taxon>Pseudomonadota</taxon>
        <taxon>Alphaproteobacteria</taxon>
        <taxon>Rhodobacterales</taxon>
        <taxon>Paracoccaceae</taxon>
        <taxon>Thermohalobaculum</taxon>
    </lineage>
</organism>
<evidence type="ECO:0000259" key="6">
    <source>
        <dbReference type="PROSITE" id="PS51192"/>
    </source>
</evidence>
<feature type="domain" description="Helicase ATP-binding" evidence="6">
    <location>
        <begin position="16"/>
        <end position="180"/>
    </location>
</feature>
<dbReference type="GO" id="GO:0016787">
    <property type="term" value="F:hydrolase activity"/>
    <property type="evidence" value="ECO:0007669"/>
    <property type="project" value="UniProtKB-KW"/>
</dbReference>
<evidence type="ECO:0000256" key="3">
    <source>
        <dbReference type="ARBA" id="ARBA00022806"/>
    </source>
</evidence>
<dbReference type="InterPro" id="IPR011545">
    <property type="entry name" value="DEAD/DEAH_box_helicase_dom"/>
</dbReference>
<dbReference type="SMART" id="SM00487">
    <property type="entry name" value="DEXDc"/>
    <property type="match status" value="1"/>
</dbReference>
<dbReference type="EMBL" id="JAEHHL010000010">
    <property type="protein sequence ID" value="MBK0400825.1"/>
    <property type="molecule type" value="Genomic_DNA"/>
</dbReference>
<protein>
    <submittedName>
        <fullName evidence="8">ATP-dependent helicase HrpB</fullName>
    </submittedName>
</protein>
<evidence type="ECO:0000256" key="2">
    <source>
        <dbReference type="ARBA" id="ARBA00022801"/>
    </source>
</evidence>
<evidence type="ECO:0000256" key="5">
    <source>
        <dbReference type="SAM" id="MobiDB-lite"/>
    </source>
</evidence>
<dbReference type="FunFam" id="3.40.50.300:FF:002125">
    <property type="entry name" value="ATP-dependent helicase HrpB"/>
    <property type="match status" value="1"/>
</dbReference>
<proteinExistence type="predicted"/>
<dbReference type="Pfam" id="PF00270">
    <property type="entry name" value="DEAD"/>
    <property type="match status" value="1"/>
</dbReference>
<dbReference type="GO" id="GO:0004386">
    <property type="term" value="F:helicase activity"/>
    <property type="evidence" value="ECO:0007669"/>
    <property type="project" value="UniProtKB-KW"/>
</dbReference>
<sequence>MEHVPLPIDEVLPRLAAALAGGGCAVLAAPPGAGKTTRVPPLLARQPWAATGRIVMLEPRRLAARAAAERMAEEAGEPVGRRVGYRIRGESKVSAATRIEVVTEGVLTRMLQADPELPGVAAVVFDEVHERSIHSDLGLALAREVQAALRPELRLVAMSATLDTARFAALMGGAPVIESAGRMFPVETRWLDHPAGPGTRIEDAAADLVTRAMAEEAQGDALVFLPGAGEIARVEARLSGRLPDVALRPLHGSMDFARQRAALMPEAAGRRRVVLATSIAETSLTVEGVRIVVDCGRSRRSRFSPATGLSRLVTVPVSRAEAAQRRGRAGRLGPGVCYRMWTKGEEGALPAFAPPEILEADLAGLALELAAWGVADPAGMAFADPPPAPALAEARAVLERLGALGADGAITAHGREMAGVAAHPRLAHMWLTARARGLGAEAALLAAILGERDPLHADGPAPADLGLRIEAVTDPRRFEAAHPMRVNRGTAERIRAEARRLDSGRVDAARAKTEAGALLSLAYPDRVGKRRAGEAPRYLLANGRGAELSAGDPLGAAALIVATEVEDRGRDARIRHGAALAEAELRALHGAAIGWHAHIAWSRRARAVEAVRRETFGAVVLREEPLRDAPADALGHALADGLRERGLAVLNWTDAAASLRDQVRWLAAQGTGGLAARLPDWSDHGLLAGLDDWLTPHLAGMRRVEDAARIDVAAVLRAALGWELAAEVDRAAPTHFETPLGGRARIDYGREIPTVSIRVQELFGVTRHPCVGEPPVALSLELLSPAHRPVQVTRDLPGFWASSYADVRKDMRARYPKHPWPENPAEAAPTRRAKPRS</sequence>
<dbReference type="SMART" id="SM00490">
    <property type="entry name" value="HELICc"/>
    <property type="match status" value="1"/>
</dbReference>
<dbReference type="PROSITE" id="PS51194">
    <property type="entry name" value="HELICASE_CTER"/>
    <property type="match status" value="1"/>
</dbReference>
<keyword evidence="2" id="KW-0378">Hydrolase</keyword>
<evidence type="ECO:0000256" key="1">
    <source>
        <dbReference type="ARBA" id="ARBA00022741"/>
    </source>
</evidence>
<dbReference type="InterPro" id="IPR027417">
    <property type="entry name" value="P-loop_NTPase"/>
</dbReference>
<dbReference type="InterPro" id="IPR001650">
    <property type="entry name" value="Helicase_C-like"/>
</dbReference>
<evidence type="ECO:0000256" key="4">
    <source>
        <dbReference type="ARBA" id="ARBA00022840"/>
    </source>
</evidence>
<dbReference type="Proteomes" id="UP000655420">
    <property type="component" value="Unassembled WGS sequence"/>
</dbReference>
<dbReference type="GO" id="GO:0005524">
    <property type="term" value="F:ATP binding"/>
    <property type="evidence" value="ECO:0007669"/>
    <property type="project" value="UniProtKB-KW"/>
</dbReference>
<keyword evidence="3 8" id="KW-0347">Helicase</keyword>
<keyword evidence="1" id="KW-0547">Nucleotide-binding</keyword>
<dbReference type="InterPro" id="IPR049614">
    <property type="entry name" value="HrpB_DEXH"/>
</dbReference>
<dbReference type="InterPro" id="IPR002464">
    <property type="entry name" value="DNA/RNA_helicase_DEAH_CS"/>
</dbReference>
<dbReference type="CDD" id="cd17990">
    <property type="entry name" value="DEXHc_HrpB"/>
    <property type="match status" value="1"/>
</dbReference>
<dbReference type="PANTHER" id="PTHR43519">
    <property type="entry name" value="ATP-DEPENDENT RNA HELICASE HRPB"/>
    <property type="match status" value="1"/>
</dbReference>
<dbReference type="InterPro" id="IPR014001">
    <property type="entry name" value="Helicase_ATP-bd"/>
</dbReference>
<reference evidence="8" key="1">
    <citation type="submission" date="2020-12" db="EMBL/GenBank/DDBJ databases">
        <title>Bacterial taxonomy.</title>
        <authorList>
            <person name="Pan X."/>
        </authorList>
    </citation>
    <scope>NUCLEOTIDE SEQUENCE</scope>
    <source>
        <strain evidence="8">M0105</strain>
    </source>
</reference>
<keyword evidence="9" id="KW-1185">Reference proteome</keyword>
<feature type="domain" description="Helicase C-terminal" evidence="7">
    <location>
        <begin position="208"/>
        <end position="373"/>
    </location>
</feature>
<feature type="region of interest" description="Disordered" evidence="5">
    <location>
        <begin position="814"/>
        <end position="837"/>
    </location>
</feature>
<dbReference type="InterPro" id="IPR007502">
    <property type="entry name" value="Helicase-assoc_dom"/>
</dbReference>
<dbReference type="SUPFAM" id="SSF52540">
    <property type="entry name" value="P-loop containing nucleoside triphosphate hydrolases"/>
    <property type="match status" value="1"/>
</dbReference>
<dbReference type="PIRSF" id="PIRSF005496">
    <property type="entry name" value="ATP_hel_hrpB"/>
    <property type="match status" value="1"/>
</dbReference>
<comment type="caution">
    <text evidence="8">The sequence shown here is derived from an EMBL/GenBank/DDBJ whole genome shotgun (WGS) entry which is preliminary data.</text>
</comment>
<dbReference type="InterPro" id="IPR010225">
    <property type="entry name" value="HrpB"/>
</dbReference>
<dbReference type="CDD" id="cd18791">
    <property type="entry name" value="SF2_C_RHA"/>
    <property type="match status" value="1"/>
</dbReference>